<name>A0A4Q4T3F1_9PEZI</name>
<feature type="compositionally biased region" description="Polar residues" evidence="3">
    <location>
        <begin position="195"/>
        <end position="207"/>
    </location>
</feature>
<evidence type="ECO:0000313" key="7">
    <source>
        <dbReference type="Proteomes" id="UP000293360"/>
    </source>
</evidence>
<dbReference type="OrthoDB" id="411857at2759"/>
<dbReference type="NCBIfam" id="TIGR00756">
    <property type="entry name" value="PPR"/>
    <property type="match status" value="3"/>
</dbReference>
<dbReference type="InterPro" id="IPR050667">
    <property type="entry name" value="PPR-containing_protein"/>
</dbReference>
<evidence type="ECO:0008006" key="8">
    <source>
        <dbReference type="Google" id="ProtNLM"/>
    </source>
</evidence>
<dbReference type="Pfam" id="PF13041">
    <property type="entry name" value="PPR_2"/>
    <property type="match status" value="1"/>
</dbReference>
<dbReference type="PANTHER" id="PTHR47939:SF5">
    <property type="entry name" value="PENTACOTRIPEPTIDE-REPEAT REGION OF PRORP DOMAIN-CONTAINING PROTEIN"/>
    <property type="match status" value="1"/>
</dbReference>
<reference evidence="6 7" key="1">
    <citation type="submission" date="2018-06" db="EMBL/GenBank/DDBJ databases">
        <title>Complete Genomes of Monosporascus.</title>
        <authorList>
            <person name="Robinson A.J."/>
            <person name="Natvig D.O."/>
        </authorList>
    </citation>
    <scope>NUCLEOTIDE SEQUENCE [LARGE SCALE GENOMIC DNA]</scope>
    <source>
        <strain evidence="6 7">CBS 110550</strain>
    </source>
</reference>
<dbReference type="Pfam" id="PF23276">
    <property type="entry name" value="TPR_24"/>
    <property type="match status" value="1"/>
</dbReference>
<evidence type="ECO:0000259" key="5">
    <source>
        <dbReference type="Pfam" id="PF24603"/>
    </source>
</evidence>
<comment type="caution">
    <text evidence="6">The sequence shown here is derived from an EMBL/GenBank/DDBJ whole genome shotgun (WGS) entry which is preliminary data.</text>
</comment>
<evidence type="ECO:0000256" key="2">
    <source>
        <dbReference type="PROSITE-ProRule" id="PRU00708"/>
    </source>
</evidence>
<evidence type="ECO:0000256" key="3">
    <source>
        <dbReference type="SAM" id="MobiDB-lite"/>
    </source>
</evidence>
<feature type="repeat" description="PPR" evidence="2">
    <location>
        <begin position="907"/>
        <end position="937"/>
    </location>
</feature>
<dbReference type="InterPro" id="IPR002885">
    <property type="entry name" value="PPR_rpt"/>
</dbReference>
<dbReference type="Pfam" id="PF01535">
    <property type="entry name" value="PPR"/>
    <property type="match status" value="2"/>
</dbReference>
<proteinExistence type="predicted"/>
<dbReference type="InterPro" id="IPR011990">
    <property type="entry name" value="TPR-like_helical_dom_sf"/>
</dbReference>
<feature type="region of interest" description="Disordered" evidence="3">
    <location>
        <begin position="185"/>
        <end position="207"/>
    </location>
</feature>
<feature type="repeat" description="PPR" evidence="2">
    <location>
        <begin position="384"/>
        <end position="418"/>
    </location>
</feature>
<dbReference type="Proteomes" id="UP000293360">
    <property type="component" value="Unassembled WGS sequence"/>
</dbReference>
<protein>
    <recommendedName>
        <fullName evidence="8">Pentacotripeptide-repeat region of PRORP domain-containing protein</fullName>
    </recommendedName>
</protein>
<organism evidence="6 7">
    <name type="scientific">Monosporascus ibericus</name>
    <dbReference type="NCBI Taxonomy" id="155417"/>
    <lineage>
        <taxon>Eukaryota</taxon>
        <taxon>Fungi</taxon>
        <taxon>Dikarya</taxon>
        <taxon>Ascomycota</taxon>
        <taxon>Pezizomycotina</taxon>
        <taxon>Sordariomycetes</taxon>
        <taxon>Xylariomycetidae</taxon>
        <taxon>Xylariales</taxon>
        <taxon>Xylariales incertae sedis</taxon>
        <taxon>Monosporascus</taxon>
    </lineage>
</organism>
<dbReference type="STRING" id="155417.A0A4Q4T3F1"/>
<gene>
    <name evidence="6" type="ORF">DL764_006964</name>
</gene>
<dbReference type="InterPro" id="IPR057027">
    <property type="entry name" value="TPR_mt"/>
</dbReference>
<dbReference type="Pfam" id="PF13812">
    <property type="entry name" value="PPR_3"/>
    <property type="match status" value="1"/>
</dbReference>
<feature type="repeat" description="PPR" evidence="2">
    <location>
        <begin position="872"/>
        <end position="906"/>
    </location>
</feature>
<dbReference type="PANTHER" id="PTHR47939">
    <property type="entry name" value="MEMBRANE-ASSOCIATED SALT-INDUCIBLE PROTEIN-LIKE"/>
    <property type="match status" value="1"/>
</dbReference>
<dbReference type="EMBL" id="QJNU01000444">
    <property type="protein sequence ID" value="RYO98931.1"/>
    <property type="molecule type" value="Genomic_DNA"/>
</dbReference>
<dbReference type="Pfam" id="PF24603">
    <property type="entry name" value="TPR_30"/>
    <property type="match status" value="1"/>
</dbReference>
<keyword evidence="7" id="KW-1185">Reference proteome</keyword>
<dbReference type="FunFam" id="1.25.40.10:FF:000266">
    <property type="entry name" value="Pentatricopeptide repeat domain-containing protein"/>
    <property type="match status" value="1"/>
</dbReference>
<dbReference type="InterPro" id="IPR057585">
    <property type="entry name" value="TPR_dom_fungi"/>
</dbReference>
<evidence type="ECO:0000259" key="4">
    <source>
        <dbReference type="Pfam" id="PF23276"/>
    </source>
</evidence>
<sequence>MPIYSSLYQNFIRQGLPKTLTHGYAQSLVAATHPHVLNPNNRPSFARRHSQRSGRITSLQLQSAFHNGSSAANAHHEHRHEKYGSHGNLDAYFEALQKRQSADDVEKEWTQFQFPKPIEWKPTAASVLEAPETGTRSIADLGGLEAAQDGVENAPVAVDAEVALAHIDAAIAKEIEVRGLREALEGSSADPLRTPMSSLASGLQSRSLTPGLERPAAAASVARSATPIDPQSRTYADHLNRLAEDGRHAEIPAVFEAMLVAGVRPIAMAYNALLAAAIHVPTEKSEVVSKALDVYADMMRRKVSPDGDTYNILVGLLSARCLEVSSSKKSLEEKRLRFGGMDEPGKFMLASSELEYAILCEDDRLDFAIKLFDSSDSTGRANYSSETYHRIISACAEAGRVSDMLRLFEHMELNGAVPFAATFPSMIRAFAKTSNLASAVECYNEYKDLAVGHDSGKYTLNERLDQQVYAAVINAYVTNDRVDGAVKFYEKIVTSYGVHAGEVQDVLVNEGFVKGFAENHIHREALRWAQSLEGGSRLAAMADVAAAAADFGDKQTATAAFANIPLAFQGIVTPAMALLALSVRQGDVAAASGYWQILSNPELDVDHSFIEPAAMYAIAMIGSGQVAEGLAESDLMFQRIRASEFDGRAQLAGEIDEAAELISNFMSARGISDPREAVSQVSFPQQTFSASPYPSTPTVSSYEENFDPYAHNTDFKGSSIISDELEGAHGRKGPRLKDALTRFRNMRRAGRHPRYITYAKMIQAAAREGKMDLCHDVLAMARTDVPLLPQYPAVRYGWSSILDAMIGACLTLGDRVLAEQYHLELLETGATPTANTFGLYITTLKDSAKTFDEASEAVKIFHRAKAEGVEPSSFLYNALIGKLGKARRIDDCLFYFAEMRTLGIKPTSVTYGTIVNALCRVSDEKFAEELFDEMEAMPNYKARPAPYNSMMQFFLTTKRDKSKVLAYYERMKAKGIAPTAHTYKLLVDTHATLEPVNMTAAEAVLDMIRASGQNPEPVHYASLIHARGCNLHDMEGAKKVFDSVMNDPSIPPNACLFQALFEAMVANHCVADTESTLAQMQRRGVAMTPYIANTLIHGWAGEKNIDKAKAIYDSVGGDKREPSTYEAMTRAFLAVEERNSAKLVVGEMLSRGYPSAVVNKVLELLGGGNREEAVVA</sequence>
<accession>A0A4Q4T3F1</accession>
<feature type="domain" description="Pentatricopeptide repeat-containing protein-mitochondrial" evidence="4">
    <location>
        <begin position="1001"/>
        <end position="1114"/>
    </location>
</feature>
<dbReference type="AlphaFoldDB" id="A0A4Q4T3F1"/>
<dbReference type="PROSITE" id="PS51375">
    <property type="entry name" value="PPR"/>
    <property type="match status" value="3"/>
</dbReference>
<dbReference type="Gene3D" id="1.25.40.10">
    <property type="entry name" value="Tetratricopeptide repeat domain"/>
    <property type="match status" value="5"/>
</dbReference>
<feature type="domain" description="Tetratricopeptide repeat" evidence="5">
    <location>
        <begin position="503"/>
        <end position="600"/>
    </location>
</feature>
<evidence type="ECO:0000256" key="1">
    <source>
        <dbReference type="ARBA" id="ARBA00022737"/>
    </source>
</evidence>
<keyword evidence="1" id="KW-0677">Repeat</keyword>
<evidence type="ECO:0000313" key="6">
    <source>
        <dbReference type="EMBL" id="RYO98931.1"/>
    </source>
</evidence>